<dbReference type="EMBL" id="JADZLT010000040">
    <property type="protein sequence ID" value="MBH0236874.1"/>
    <property type="molecule type" value="Genomic_DNA"/>
</dbReference>
<keyword evidence="3" id="KW-0969">Cilium</keyword>
<keyword evidence="1" id="KW-0175">Coiled coil</keyword>
<feature type="coiled-coil region" evidence="1">
    <location>
        <begin position="116"/>
        <end position="160"/>
    </location>
</feature>
<evidence type="ECO:0000313" key="3">
    <source>
        <dbReference type="EMBL" id="MBH0236874.1"/>
    </source>
</evidence>
<keyword evidence="3" id="KW-0282">Flagellum</keyword>
<feature type="region of interest" description="Disordered" evidence="2">
    <location>
        <begin position="239"/>
        <end position="271"/>
    </location>
</feature>
<reference evidence="3" key="1">
    <citation type="submission" date="2020-12" db="EMBL/GenBank/DDBJ databases">
        <title>Methylobrevis albus sp. nov., isolated from fresh water lack sediment.</title>
        <authorList>
            <person name="Zou Q."/>
        </authorList>
    </citation>
    <scope>NUCLEOTIDE SEQUENCE</scope>
    <source>
        <strain evidence="3">L22</strain>
    </source>
</reference>
<feature type="region of interest" description="Disordered" evidence="2">
    <location>
        <begin position="44"/>
        <end position="112"/>
    </location>
</feature>
<dbReference type="Proteomes" id="UP000631694">
    <property type="component" value="Unassembled WGS sequence"/>
</dbReference>
<evidence type="ECO:0000256" key="2">
    <source>
        <dbReference type="SAM" id="MobiDB-lite"/>
    </source>
</evidence>
<comment type="caution">
    <text evidence="3">The sequence shown here is derived from an EMBL/GenBank/DDBJ whole genome shotgun (WGS) entry which is preliminary data.</text>
</comment>
<proteinExistence type="predicted"/>
<name>A0A931MYA8_9HYPH</name>
<feature type="compositionally biased region" description="Low complexity" evidence="2">
    <location>
        <begin position="78"/>
        <end position="93"/>
    </location>
</feature>
<keyword evidence="4" id="KW-1185">Reference proteome</keyword>
<dbReference type="AlphaFoldDB" id="A0A931MYA8"/>
<gene>
    <name evidence="3" type="ORF">I5731_03475</name>
</gene>
<sequence length="271" mass="28555">MKDIRLLPIVLVAVSGLLMLKLLGFATGEAVVPLGPMPAFANEDAAAPAEAEGEAPAAADEPAAESDAAAAEEKPSAEGEPAADAGATTTATGMPVSTTRPEEVRFETPTSEDALLKRLAERRMELDKREQEIELRARLLEAAESRIGERVEELKALETKIGVAAEVKKADEVQQLKGLVTMYENMKPKDAARVFDKLGFEVLLPLVEQVNPRKMSAILANMNPEAAGRLTAAIARKNASRPEVVAETAPPAPAPAAMPVDQLPKIGPAGG</sequence>
<evidence type="ECO:0000313" key="4">
    <source>
        <dbReference type="Proteomes" id="UP000631694"/>
    </source>
</evidence>
<evidence type="ECO:0000256" key="1">
    <source>
        <dbReference type="SAM" id="Coils"/>
    </source>
</evidence>
<feature type="compositionally biased region" description="Low complexity" evidence="2">
    <location>
        <begin position="44"/>
        <end position="69"/>
    </location>
</feature>
<keyword evidence="3" id="KW-0966">Cell projection</keyword>
<accession>A0A931MYA8</accession>
<organism evidence="3 4">
    <name type="scientific">Methylobrevis albus</name>
    <dbReference type="NCBI Taxonomy" id="2793297"/>
    <lineage>
        <taxon>Bacteria</taxon>
        <taxon>Pseudomonadati</taxon>
        <taxon>Pseudomonadota</taxon>
        <taxon>Alphaproteobacteria</taxon>
        <taxon>Hyphomicrobiales</taxon>
        <taxon>Pleomorphomonadaceae</taxon>
        <taxon>Methylobrevis</taxon>
    </lineage>
</organism>
<protein>
    <submittedName>
        <fullName evidence="3">Flagellar protein FlbB</fullName>
    </submittedName>
</protein>
<dbReference type="SUPFAM" id="SSF158791">
    <property type="entry name" value="MgtE N-terminal domain-like"/>
    <property type="match status" value="1"/>
</dbReference>
<dbReference type="RefSeq" id="WP_197309967.1">
    <property type="nucleotide sequence ID" value="NZ_JADZLT010000040.1"/>
</dbReference>